<dbReference type="GO" id="GO:0000156">
    <property type="term" value="F:phosphorelay response regulator activity"/>
    <property type="evidence" value="ECO:0007669"/>
    <property type="project" value="TreeGrafter"/>
</dbReference>
<keyword evidence="2" id="KW-0902">Two-component regulatory system</keyword>
<organism evidence="10 11">
    <name type="scientific">Pandoraea terrae</name>
    <dbReference type="NCBI Taxonomy" id="1537710"/>
    <lineage>
        <taxon>Bacteria</taxon>
        <taxon>Pseudomonadati</taxon>
        <taxon>Pseudomonadota</taxon>
        <taxon>Betaproteobacteria</taxon>
        <taxon>Burkholderiales</taxon>
        <taxon>Burkholderiaceae</taxon>
        <taxon>Pandoraea</taxon>
    </lineage>
</organism>
<dbReference type="InterPro" id="IPR039420">
    <property type="entry name" value="WalR-like"/>
</dbReference>
<keyword evidence="4 7" id="KW-0238">DNA-binding</keyword>
<evidence type="ECO:0000313" key="11">
    <source>
        <dbReference type="Proteomes" id="UP000414233"/>
    </source>
</evidence>
<dbReference type="GO" id="GO:0000976">
    <property type="term" value="F:transcription cis-regulatory region binding"/>
    <property type="evidence" value="ECO:0007669"/>
    <property type="project" value="TreeGrafter"/>
</dbReference>
<feature type="domain" description="Response regulatory" evidence="8">
    <location>
        <begin position="2"/>
        <end position="116"/>
    </location>
</feature>
<dbReference type="Proteomes" id="UP000414233">
    <property type="component" value="Unassembled WGS sequence"/>
</dbReference>
<dbReference type="InterPro" id="IPR036388">
    <property type="entry name" value="WH-like_DNA-bd_sf"/>
</dbReference>
<evidence type="ECO:0000256" key="2">
    <source>
        <dbReference type="ARBA" id="ARBA00023012"/>
    </source>
</evidence>
<dbReference type="AlphaFoldDB" id="A0A5E4V3D9"/>
<dbReference type="PANTHER" id="PTHR48111:SF76">
    <property type="entry name" value="TWO-COMPONENT RESPONSE REGULATOR"/>
    <property type="match status" value="1"/>
</dbReference>
<dbReference type="GO" id="GO:0006355">
    <property type="term" value="P:regulation of DNA-templated transcription"/>
    <property type="evidence" value="ECO:0007669"/>
    <property type="project" value="InterPro"/>
</dbReference>
<dbReference type="FunFam" id="1.10.10.10:FF:000005">
    <property type="entry name" value="Two-component system response regulator"/>
    <property type="match status" value="1"/>
</dbReference>
<keyword evidence="11" id="KW-1185">Reference proteome</keyword>
<keyword evidence="3" id="KW-0805">Transcription regulation</keyword>
<dbReference type="SMART" id="SM00448">
    <property type="entry name" value="REC"/>
    <property type="match status" value="1"/>
</dbReference>
<sequence>MRILVVENDDRSANYLLRGLGESGHVADSVPDGETALALLCEGIYDIAIVDRRLPGIDGIELVRRLRAAASALPVLMLSGLGSSAHRTEGLRAGCDDYLAKPYAFSELLARIEALGRRTDRSRRDTLLRVADLVLDTRARTASRGGVPLNLQHREFLLLELLMRHAGQVVSRGMLLEAAWDYAFEPRGNIIDMHMHRLRRKVDKDFPIPLLHTVPGAGYTLRAPA</sequence>
<evidence type="ECO:0000259" key="8">
    <source>
        <dbReference type="PROSITE" id="PS50110"/>
    </source>
</evidence>
<dbReference type="GO" id="GO:0032993">
    <property type="term" value="C:protein-DNA complex"/>
    <property type="evidence" value="ECO:0007669"/>
    <property type="project" value="TreeGrafter"/>
</dbReference>
<feature type="modified residue" description="4-aspartylphosphate" evidence="6">
    <location>
        <position position="51"/>
    </location>
</feature>
<dbReference type="PROSITE" id="PS51755">
    <property type="entry name" value="OMPR_PHOB"/>
    <property type="match status" value="1"/>
</dbReference>
<feature type="domain" description="OmpR/PhoB-type" evidence="9">
    <location>
        <begin position="125"/>
        <end position="223"/>
    </location>
</feature>
<dbReference type="Gene3D" id="3.40.50.2300">
    <property type="match status" value="1"/>
</dbReference>
<dbReference type="InterPro" id="IPR011006">
    <property type="entry name" value="CheY-like_superfamily"/>
</dbReference>
<dbReference type="PANTHER" id="PTHR48111">
    <property type="entry name" value="REGULATOR OF RPOS"/>
    <property type="match status" value="1"/>
</dbReference>
<dbReference type="GO" id="GO:0005829">
    <property type="term" value="C:cytosol"/>
    <property type="evidence" value="ECO:0007669"/>
    <property type="project" value="TreeGrafter"/>
</dbReference>
<dbReference type="OrthoDB" id="9802426at2"/>
<gene>
    <name evidence="10" type="ORF">PTE30175_02351</name>
</gene>
<evidence type="ECO:0000313" key="10">
    <source>
        <dbReference type="EMBL" id="VVE06748.1"/>
    </source>
</evidence>
<proteinExistence type="predicted"/>
<dbReference type="PROSITE" id="PS50110">
    <property type="entry name" value="RESPONSE_REGULATORY"/>
    <property type="match status" value="1"/>
</dbReference>
<feature type="DNA-binding region" description="OmpR/PhoB-type" evidence="7">
    <location>
        <begin position="125"/>
        <end position="223"/>
    </location>
</feature>
<evidence type="ECO:0000256" key="5">
    <source>
        <dbReference type="ARBA" id="ARBA00023163"/>
    </source>
</evidence>
<dbReference type="RefSeq" id="WP_150697214.1">
    <property type="nucleotide sequence ID" value="NZ_CABPRZ010000008.1"/>
</dbReference>
<evidence type="ECO:0000256" key="3">
    <source>
        <dbReference type="ARBA" id="ARBA00023015"/>
    </source>
</evidence>
<name>A0A5E4V3D9_9BURK</name>
<reference evidence="10 11" key="1">
    <citation type="submission" date="2019-08" db="EMBL/GenBank/DDBJ databases">
        <authorList>
            <person name="Peeters C."/>
        </authorList>
    </citation>
    <scope>NUCLEOTIDE SEQUENCE [LARGE SCALE GENOMIC DNA]</scope>
    <source>
        <strain evidence="10 11">LMG 30175</strain>
    </source>
</reference>
<keyword evidence="5" id="KW-0804">Transcription</keyword>
<dbReference type="Pfam" id="PF00072">
    <property type="entry name" value="Response_reg"/>
    <property type="match status" value="1"/>
</dbReference>
<evidence type="ECO:0000259" key="9">
    <source>
        <dbReference type="PROSITE" id="PS51755"/>
    </source>
</evidence>
<dbReference type="EMBL" id="CABPRZ010000008">
    <property type="protein sequence ID" value="VVE06748.1"/>
    <property type="molecule type" value="Genomic_DNA"/>
</dbReference>
<dbReference type="CDD" id="cd00383">
    <property type="entry name" value="trans_reg_C"/>
    <property type="match status" value="1"/>
</dbReference>
<dbReference type="Pfam" id="PF00486">
    <property type="entry name" value="Trans_reg_C"/>
    <property type="match status" value="1"/>
</dbReference>
<dbReference type="SUPFAM" id="SSF52172">
    <property type="entry name" value="CheY-like"/>
    <property type="match status" value="1"/>
</dbReference>
<accession>A0A5E4V3D9</accession>
<dbReference type="InterPro" id="IPR001789">
    <property type="entry name" value="Sig_transdc_resp-reg_receiver"/>
</dbReference>
<evidence type="ECO:0000256" key="7">
    <source>
        <dbReference type="PROSITE-ProRule" id="PRU01091"/>
    </source>
</evidence>
<evidence type="ECO:0000256" key="1">
    <source>
        <dbReference type="ARBA" id="ARBA00022553"/>
    </source>
</evidence>
<dbReference type="Gene3D" id="1.10.10.10">
    <property type="entry name" value="Winged helix-like DNA-binding domain superfamily/Winged helix DNA-binding domain"/>
    <property type="match status" value="1"/>
</dbReference>
<dbReference type="SMART" id="SM00862">
    <property type="entry name" value="Trans_reg_C"/>
    <property type="match status" value="1"/>
</dbReference>
<keyword evidence="1 6" id="KW-0597">Phosphoprotein</keyword>
<dbReference type="InterPro" id="IPR001867">
    <property type="entry name" value="OmpR/PhoB-type_DNA-bd"/>
</dbReference>
<evidence type="ECO:0000256" key="6">
    <source>
        <dbReference type="PROSITE-ProRule" id="PRU00169"/>
    </source>
</evidence>
<evidence type="ECO:0000256" key="4">
    <source>
        <dbReference type="ARBA" id="ARBA00023125"/>
    </source>
</evidence>
<protein>
    <submittedName>
        <fullName evidence="10">DNA-binding response regulator</fullName>
    </submittedName>
</protein>